<evidence type="ECO:0000256" key="3">
    <source>
        <dbReference type="ARBA" id="ARBA00022989"/>
    </source>
</evidence>
<evidence type="ECO:0000313" key="8">
    <source>
        <dbReference type="Proteomes" id="UP000253934"/>
    </source>
</evidence>
<dbReference type="InterPro" id="IPR000412">
    <property type="entry name" value="ABC_2_transport"/>
</dbReference>
<dbReference type="InterPro" id="IPR013525">
    <property type="entry name" value="ABC2_TM"/>
</dbReference>
<evidence type="ECO:0000256" key="2">
    <source>
        <dbReference type="ARBA" id="ARBA00022692"/>
    </source>
</evidence>
<proteinExistence type="inferred from homology"/>
<dbReference type="PRINTS" id="PR00164">
    <property type="entry name" value="ABC2TRNSPORT"/>
</dbReference>
<feature type="transmembrane region" description="Helical" evidence="5">
    <location>
        <begin position="186"/>
        <end position="208"/>
    </location>
</feature>
<feature type="transmembrane region" description="Helical" evidence="5">
    <location>
        <begin position="244"/>
        <end position="265"/>
    </location>
</feature>
<dbReference type="PANTHER" id="PTHR43332:SF2">
    <property type="entry name" value="INNER MEMBRANE TRANSPORT PERMEASE YADH"/>
    <property type="match status" value="1"/>
</dbReference>
<dbReference type="PANTHER" id="PTHR43332">
    <property type="entry name" value="INNER MEMBRANE TRANSPORT PERMEASE YADH-RELATED"/>
    <property type="match status" value="1"/>
</dbReference>
<keyword evidence="8" id="KW-1185">Reference proteome</keyword>
<comment type="caution">
    <text evidence="7">The sequence shown here is derived from an EMBL/GenBank/DDBJ whole genome shotgun (WGS) entry which is preliminary data.</text>
</comment>
<dbReference type="Pfam" id="PF01061">
    <property type="entry name" value="ABC2_membrane"/>
    <property type="match status" value="1"/>
</dbReference>
<keyword evidence="5" id="KW-0813">Transport</keyword>
<dbReference type="InterPro" id="IPR052522">
    <property type="entry name" value="ABC-2_transport_permease"/>
</dbReference>
<keyword evidence="4 5" id="KW-0472">Membrane</keyword>
<gene>
    <name evidence="7" type="ORF">DCC88_01070</name>
</gene>
<dbReference type="Proteomes" id="UP000253934">
    <property type="component" value="Unassembled WGS sequence"/>
</dbReference>
<dbReference type="InterPro" id="IPR047817">
    <property type="entry name" value="ABC2_TM_bact-type"/>
</dbReference>
<feature type="transmembrane region" description="Helical" evidence="5">
    <location>
        <begin position="119"/>
        <end position="145"/>
    </location>
</feature>
<feature type="transmembrane region" description="Helical" evidence="5">
    <location>
        <begin position="220"/>
        <end position="238"/>
    </location>
</feature>
<evidence type="ECO:0000256" key="5">
    <source>
        <dbReference type="RuleBase" id="RU361157"/>
    </source>
</evidence>
<evidence type="ECO:0000259" key="6">
    <source>
        <dbReference type="PROSITE" id="PS51012"/>
    </source>
</evidence>
<feature type="transmembrane region" description="Helical" evidence="5">
    <location>
        <begin position="72"/>
        <end position="92"/>
    </location>
</feature>
<dbReference type="EMBL" id="QOVW01000004">
    <property type="protein sequence ID" value="RDB37251.1"/>
    <property type="molecule type" value="Genomic_DNA"/>
</dbReference>
<evidence type="ECO:0000256" key="4">
    <source>
        <dbReference type="ARBA" id="ARBA00023136"/>
    </source>
</evidence>
<sequence>MDISEYLKKKPVAKSWLPGFGVFEREVRRFFAVPAQTIFAPFGSALIYFALFGLALGKLLSQSSNSSLTHGYEYIIFLIPGIIAMEVVNAALQNPMSSIMIAKWSGTIVDMLMAPLTPFAMWLAFISGAIIRALIVSLSVLSAGFLCSWEFVFFNPILLLISIVLATGIFGSLGIAAGAICKSWDQIGVIMSFIVQPLIFFSGVFFSFQTFPEWIQFIRYLNPIFYIVSMFRYSVLHVSDISALSAFSISFVFFIATSLISIKILKSGFGLRG</sequence>
<comment type="similarity">
    <text evidence="5">Belongs to the ABC-2 integral membrane protein family.</text>
</comment>
<name>A0A369KRI5_9BACT</name>
<dbReference type="PIRSF" id="PIRSF006648">
    <property type="entry name" value="DrrB"/>
    <property type="match status" value="1"/>
</dbReference>
<evidence type="ECO:0000256" key="1">
    <source>
        <dbReference type="ARBA" id="ARBA00004141"/>
    </source>
</evidence>
<feature type="transmembrane region" description="Helical" evidence="5">
    <location>
        <begin position="38"/>
        <end position="60"/>
    </location>
</feature>
<reference evidence="7" key="1">
    <citation type="submission" date="2018-04" db="EMBL/GenBank/DDBJ databases">
        <title>Draft genome sequence of the Candidatus Spirobacillus cienkowskii, a pathogen of freshwater Daphnia species, reconstructed from hemolymph metagenomic reads.</title>
        <authorList>
            <person name="Bresciani L."/>
            <person name="Lemos L.N."/>
            <person name="Wale N."/>
            <person name="Lin J.Y."/>
            <person name="Fernandes G.R."/>
            <person name="Duffy M.A."/>
            <person name="Rodrigues J.M."/>
        </authorList>
    </citation>
    <scope>NUCLEOTIDE SEQUENCE [LARGE SCALE GENOMIC DNA]</scope>
    <source>
        <strain evidence="7">Binning01</strain>
    </source>
</reference>
<dbReference type="RefSeq" id="WP_338635899.1">
    <property type="nucleotide sequence ID" value="NZ_CP146516.1"/>
</dbReference>
<feature type="transmembrane region" description="Helical" evidence="5">
    <location>
        <begin position="157"/>
        <end position="180"/>
    </location>
</feature>
<evidence type="ECO:0000313" key="7">
    <source>
        <dbReference type="EMBL" id="RDB37251.1"/>
    </source>
</evidence>
<feature type="domain" description="ABC transmembrane type-2" evidence="6">
    <location>
        <begin position="36"/>
        <end position="268"/>
    </location>
</feature>
<protein>
    <recommendedName>
        <fullName evidence="5">Transport permease protein</fullName>
    </recommendedName>
</protein>
<dbReference type="GO" id="GO:0140359">
    <property type="term" value="F:ABC-type transporter activity"/>
    <property type="evidence" value="ECO:0007669"/>
    <property type="project" value="InterPro"/>
</dbReference>
<dbReference type="PROSITE" id="PS51012">
    <property type="entry name" value="ABC_TM2"/>
    <property type="match status" value="1"/>
</dbReference>
<organism evidence="7 8">
    <name type="scientific">Spirobacillus cienkowskii</name>
    <dbReference type="NCBI Taxonomy" id="495820"/>
    <lineage>
        <taxon>Bacteria</taxon>
        <taxon>Pseudomonadati</taxon>
        <taxon>Bdellovibrionota</taxon>
        <taxon>Oligoflexia</taxon>
        <taxon>Silvanigrellales</taxon>
        <taxon>Spirobacillus</taxon>
    </lineage>
</organism>
<dbReference type="GO" id="GO:0043190">
    <property type="term" value="C:ATP-binding cassette (ABC) transporter complex"/>
    <property type="evidence" value="ECO:0007669"/>
    <property type="project" value="InterPro"/>
</dbReference>
<keyword evidence="3 5" id="KW-1133">Transmembrane helix</keyword>
<keyword evidence="5" id="KW-1003">Cell membrane</keyword>
<comment type="subcellular location">
    <subcellularLocation>
        <location evidence="5">Cell membrane</location>
        <topology evidence="5">Multi-pass membrane protein</topology>
    </subcellularLocation>
    <subcellularLocation>
        <location evidence="1">Membrane</location>
        <topology evidence="1">Multi-pass membrane protein</topology>
    </subcellularLocation>
</comment>
<accession>A0A369KRI5</accession>
<keyword evidence="2 5" id="KW-0812">Transmembrane</keyword>
<dbReference type="AlphaFoldDB" id="A0A369KRI5"/>